<dbReference type="Proteomes" id="UP000295554">
    <property type="component" value="Unassembled WGS sequence"/>
</dbReference>
<evidence type="ECO:0000313" key="4">
    <source>
        <dbReference type="Proteomes" id="UP000295554"/>
    </source>
</evidence>
<organism evidence="3 4">
    <name type="scientific">Seongchinamella unica</name>
    <dbReference type="NCBI Taxonomy" id="2547392"/>
    <lineage>
        <taxon>Bacteria</taxon>
        <taxon>Pseudomonadati</taxon>
        <taxon>Pseudomonadota</taxon>
        <taxon>Gammaproteobacteria</taxon>
        <taxon>Cellvibrionales</taxon>
        <taxon>Halieaceae</taxon>
        <taxon>Seongchinamella</taxon>
    </lineage>
</organism>
<name>A0A4R5LNP4_9GAMM</name>
<keyword evidence="4" id="KW-1185">Reference proteome</keyword>
<dbReference type="AlphaFoldDB" id="A0A4R5LNP4"/>
<accession>A0A4R5LNP4</accession>
<dbReference type="OrthoDB" id="5729416at2"/>
<reference evidence="3 4" key="1">
    <citation type="submission" date="2019-03" db="EMBL/GenBank/DDBJ databases">
        <title>Seongchinamella monodicae gen. nov., sp. nov., a novel member of the Gammaproteobacteria isolated from a tidal mudflat of beach.</title>
        <authorList>
            <person name="Yang H.G."/>
            <person name="Kang J.W."/>
            <person name="Lee S.D."/>
        </authorList>
    </citation>
    <scope>NUCLEOTIDE SEQUENCE [LARGE SCALE GENOMIC DNA]</scope>
    <source>
        <strain evidence="3 4">GH4-78</strain>
    </source>
</reference>
<proteinExistence type="predicted"/>
<gene>
    <name evidence="3" type="ORF">E2F43_16115</name>
</gene>
<comment type="caution">
    <text evidence="3">The sequence shown here is derived from an EMBL/GenBank/DDBJ whole genome shotgun (WGS) entry which is preliminary data.</text>
</comment>
<dbReference type="EMBL" id="SMSE01000004">
    <property type="protein sequence ID" value="TDG11890.1"/>
    <property type="molecule type" value="Genomic_DNA"/>
</dbReference>
<feature type="region of interest" description="Disordered" evidence="1">
    <location>
        <begin position="171"/>
        <end position="195"/>
    </location>
</feature>
<feature type="signal peptide" evidence="2">
    <location>
        <begin position="1"/>
        <end position="22"/>
    </location>
</feature>
<evidence type="ECO:0000313" key="3">
    <source>
        <dbReference type="EMBL" id="TDG11890.1"/>
    </source>
</evidence>
<dbReference type="RefSeq" id="WP_133214572.1">
    <property type="nucleotide sequence ID" value="NZ_SMSE01000004.1"/>
</dbReference>
<dbReference type="PROSITE" id="PS51257">
    <property type="entry name" value="PROKAR_LIPOPROTEIN"/>
    <property type="match status" value="1"/>
</dbReference>
<keyword evidence="2" id="KW-0732">Signal</keyword>
<evidence type="ECO:0000256" key="2">
    <source>
        <dbReference type="SAM" id="SignalP"/>
    </source>
</evidence>
<protein>
    <submittedName>
        <fullName evidence="3">Uncharacterized protein</fullName>
    </submittedName>
</protein>
<sequence>MRWQRLLILLCCLLTGCSRLHYQLGLPLAGDSDETAAAVTHVSQALAAFGPPQRVATIADGYVLAWEHWRISETALGVSLGPLGVDAFSLDWGRARLAGDFLVMRFNRSHRASNHSFSRWDEHAGGGTALQPSIGLVDIVDVDDLLTPMPQHRWGSTWLQALPRLLNTASSPDSGAAALEQRGTPAAAGQRSLEQ</sequence>
<feature type="chain" id="PRO_5020657520" evidence="2">
    <location>
        <begin position="23"/>
        <end position="195"/>
    </location>
</feature>
<evidence type="ECO:0000256" key="1">
    <source>
        <dbReference type="SAM" id="MobiDB-lite"/>
    </source>
</evidence>